<dbReference type="AlphaFoldDB" id="A0A4Q4SWI3"/>
<evidence type="ECO:0000313" key="2">
    <source>
        <dbReference type="Proteomes" id="UP000293360"/>
    </source>
</evidence>
<protein>
    <submittedName>
        <fullName evidence="1">Uncharacterized protein</fullName>
    </submittedName>
</protein>
<dbReference type="OrthoDB" id="5203703at2759"/>
<organism evidence="1 2">
    <name type="scientific">Monosporascus ibericus</name>
    <dbReference type="NCBI Taxonomy" id="155417"/>
    <lineage>
        <taxon>Eukaryota</taxon>
        <taxon>Fungi</taxon>
        <taxon>Dikarya</taxon>
        <taxon>Ascomycota</taxon>
        <taxon>Pezizomycotina</taxon>
        <taxon>Sordariomycetes</taxon>
        <taxon>Xylariomycetidae</taxon>
        <taxon>Xylariales</taxon>
        <taxon>Xylariales incertae sedis</taxon>
        <taxon>Monosporascus</taxon>
    </lineage>
</organism>
<gene>
    <name evidence="1" type="ORF">DL764_009743</name>
</gene>
<dbReference type="EMBL" id="QJNU01000985">
    <property type="protein sequence ID" value="RYO81574.1"/>
    <property type="molecule type" value="Genomic_DNA"/>
</dbReference>
<keyword evidence="2" id="KW-1185">Reference proteome</keyword>
<name>A0A4Q4SWI3_9PEZI</name>
<sequence length="126" mass="13451">MSTSNNINCPSSAVDESVNLSIPQDITYAVIPGQNVSAAMVSCCQPNPVHIVDVCWNWCQIPSSMTEDADASEIIFSFSSCIHVNGRNISLSNGLLTHIASSATPNHGVTRMGLAFVILTALRLFI</sequence>
<accession>A0A4Q4SWI3</accession>
<dbReference type="Proteomes" id="UP000293360">
    <property type="component" value="Unassembled WGS sequence"/>
</dbReference>
<comment type="caution">
    <text evidence="1">The sequence shown here is derived from an EMBL/GenBank/DDBJ whole genome shotgun (WGS) entry which is preliminary data.</text>
</comment>
<proteinExistence type="predicted"/>
<reference evidence="1 2" key="1">
    <citation type="submission" date="2018-06" db="EMBL/GenBank/DDBJ databases">
        <title>Complete Genomes of Monosporascus.</title>
        <authorList>
            <person name="Robinson A.J."/>
            <person name="Natvig D.O."/>
        </authorList>
    </citation>
    <scope>NUCLEOTIDE SEQUENCE [LARGE SCALE GENOMIC DNA]</scope>
    <source>
        <strain evidence="1 2">CBS 110550</strain>
    </source>
</reference>
<evidence type="ECO:0000313" key="1">
    <source>
        <dbReference type="EMBL" id="RYO81574.1"/>
    </source>
</evidence>